<evidence type="ECO:0000256" key="4">
    <source>
        <dbReference type="SAM" id="MobiDB-lite"/>
    </source>
</evidence>
<dbReference type="GO" id="GO:0009295">
    <property type="term" value="C:nucleoid"/>
    <property type="evidence" value="ECO:0007669"/>
    <property type="project" value="TreeGrafter"/>
</dbReference>
<protein>
    <recommendedName>
        <fullName evidence="2 3">Single-stranded DNA-binding protein</fullName>
        <shortName evidence="2">SSB</shortName>
    </recommendedName>
</protein>
<proteinExistence type="inferred from homology"/>
<dbReference type="InterPro" id="IPR011344">
    <property type="entry name" value="ssDNA-bd"/>
</dbReference>
<dbReference type="AlphaFoldDB" id="A0A5N0DVJ1"/>
<dbReference type="HAMAP" id="MF_00984">
    <property type="entry name" value="SSB"/>
    <property type="match status" value="1"/>
</dbReference>
<dbReference type="InterPro" id="IPR012340">
    <property type="entry name" value="NA-bd_OB-fold"/>
</dbReference>
<comment type="caution">
    <text evidence="5">The sequence shown here is derived from an EMBL/GenBank/DDBJ whole genome shotgun (WGS) entry which is preliminary data.</text>
</comment>
<dbReference type="PIRSF" id="PIRSF002070">
    <property type="entry name" value="SSB"/>
    <property type="match status" value="1"/>
</dbReference>
<feature type="region of interest" description="Disordered" evidence="4">
    <location>
        <begin position="122"/>
        <end position="163"/>
    </location>
</feature>
<evidence type="ECO:0000256" key="3">
    <source>
        <dbReference type="PIRNR" id="PIRNR002070"/>
    </source>
</evidence>
<evidence type="ECO:0000313" key="6">
    <source>
        <dbReference type="Proteomes" id="UP000323876"/>
    </source>
</evidence>
<feature type="compositionally biased region" description="Low complexity" evidence="4">
    <location>
        <begin position="127"/>
        <end position="141"/>
    </location>
</feature>
<dbReference type="Proteomes" id="UP000323876">
    <property type="component" value="Unassembled WGS sequence"/>
</dbReference>
<name>A0A5N0DVJ1_9NOCA</name>
<dbReference type="GO" id="GO:0003697">
    <property type="term" value="F:single-stranded DNA binding"/>
    <property type="evidence" value="ECO:0007669"/>
    <property type="project" value="UniProtKB-UniRule"/>
</dbReference>
<comment type="caution">
    <text evidence="2">Lacks conserved residue(s) required for the propagation of feature annotation.</text>
</comment>
<dbReference type="PANTHER" id="PTHR10302:SF27">
    <property type="entry name" value="SINGLE-STRANDED DNA-BINDING PROTEIN"/>
    <property type="match status" value="1"/>
</dbReference>
<dbReference type="InterPro" id="IPR000424">
    <property type="entry name" value="Primosome_PriB/ssb"/>
</dbReference>
<dbReference type="PANTHER" id="PTHR10302">
    <property type="entry name" value="SINGLE-STRANDED DNA-BINDING PROTEIN"/>
    <property type="match status" value="1"/>
</dbReference>
<dbReference type="PROSITE" id="PS50935">
    <property type="entry name" value="SSB"/>
    <property type="match status" value="1"/>
</dbReference>
<gene>
    <name evidence="5" type="primary">ssb</name>
    <name evidence="5" type="ORF">F3087_41605</name>
</gene>
<dbReference type="CDD" id="cd04496">
    <property type="entry name" value="SSB_OBF"/>
    <property type="match status" value="1"/>
</dbReference>
<dbReference type="OrthoDB" id="9809878at2"/>
<dbReference type="EMBL" id="VXLC01000035">
    <property type="protein sequence ID" value="KAA8880370.1"/>
    <property type="molecule type" value="Genomic_DNA"/>
</dbReference>
<dbReference type="GO" id="GO:0006260">
    <property type="term" value="P:DNA replication"/>
    <property type="evidence" value="ECO:0007669"/>
    <property type="project" value="InterPro"/>
</dbReference>
<organism evidence="5 6">
    <name type="scientific">Nocardia colli</name>
    <dbReference type="NCBI Taxonomy" id="2545717"/>
    <lineage>
        <taxon>Bacteria</taxon>
        <taxon>Bacillati</taxon>
        <taxon>Actinomycetota</taxon>
        <taxon>Actinomycetes</taxon>
        <taxon>Mycobacteriales</taxon>
        <taxon>Nocardiaceae</taxon>
        <taxon>Nocardia</taxon>
    </lineage>
</organism>
<dbReference type="Gene3D" id="2.40.50.140">
    <property type="entry name" value="Nucleic acid-binding proteins"/>
    <property type="match status" value="1"/>
</dbReference>
<dbReference type="RefSeq" id="WP_150407694.1">
    <property type="nucleotide sequence ID" value="NZ_VXLC01000035.1"/>
</dbReference>
<evidence type="ECO:0000313" key="5">
    <source>
        <dbReference type="EMBL" id="KAA8880370.1"/>
    </source>
</evidence>
<dbReference type="NCBIfam" id="TIGR00621">
    <property type="entry name" value="ssb"/>
    <property type="match status" value="1"/>
</dbReference>
<keyword evidence="6" id="KW-1185">Reference proteome</keyword>
<evidence type="ECO:0000256" key="1">
    <source>
        <dbReference type="ARBA" id="ARBA00023125"/>
    </source>
</evidence>
<dbReference type="Pfam" id="PF00436">
    <property type="entry name" value="SSB"/>
    <property type="match status" value="1"/>
</dbReference>
<accession>A0A5N0DVJ1</accession>
<comment type="subunit">
    <text evidence="2">Homotetramer.</text>
</comment>
<dbReference type="SUPFAM" id="SSF50249">
    <property type="entry name" value="Nucleic acid-binding proteins"/>
    <property type="match status" value="1"/>
</dbReference>
<sequence length="163" mass="17854">MAGDLFITVIGNVTEDPEMRFTPGGKSVTTISIAQNTRIFDRQTGGWKDGDVVFMRCVIWEAMAENAVETLHRGMRVIAYGKLKQRTYDTPEGEKRWVNELLVDSIGPDLRYAVAKVAKLDRRAVDPSDSGSVPPSSPQSGTDDAPAEDRELVGVGGQEEPPF</sequence>
<keyword evidence="1 2" id="KW-0238">DNA-binding</keyword>
<evidence type="ECO:0000256" key="2">
    <source>
        <dbReference type="HAMAP-Rule" id="MF_00984"/>
    </source>
</evidence>
<reference evidence="5 6" key="1">
    <citation type="submission" date="2019-09" db="EMBL/GenBank/DDBJ databases">
        <authorList>
            <person name="Wang X."/>
        </authorList>
    </citation>
    <scope>NUCLEOTIDE SEQUENCE [LARGE SCALE GENOMIC DNA]</scope>
    <source>
        <strain evidence="5 6">CICC 11023</strain>
    </source>
</reference>